<dbReference type="EMBL" id="FRAQ01000001">
    <property type="protein sequence ID" value="SHK04640.1"/>
    <property type="molecule type" value="Genomic_DNA"/>
</dbReference>
<dbReference type="STRING" id="564117.SAMN05216369_0160"/>
<evidence type="ECO:0000256" key="10">
    <source>
        <dbReference type="RuleBase" id="RU364125"/>
    </source>
</evidence>
<keyword evidence="5 10" id="KW-0145">Chemotaxis</keyword>
<dbReference type="GO" id="GO:0009425">
    <property type="term" value="C:bacterial-type flagellum basal body"/>
    <property type="evidence" value="ECO:0007669"/>
    <property type="project" value="InterPro"/>
</dbReference>
<dbReference type="GO" id="GO:0071978">
    <property type="term" value="P:bacterial-type flagellum-dependent swarming motility"/>
    <property type="evidence" value="ECO:0007669"/>
    <property type="project" value="TreeGrafter"/>
</dbReference>
<evidence type="ECO:0000256" key="4">
    <source>
        <dbReference type="ARBA" id="ARBA00022475"/>
    </source>
</evidence>
<comment type="function">
    <text evidence="1 10">Controls the rotational direction of flagella during chemotaxis.</text>
</comment>
<evidence type="ECO:0000256" key="2">
    <source>
        <dbReference type="ARBA" id="ARBA00004162"/>
    </source>
</evidence>
<keyword evidence="12" id="KW-0282">Flagellum</keyword>
<evidence type="ECO:0000256" key="1">
    <source>
        <dbReference type="ARBA" id="ARBA00002254"/>
    </source>
</evidence>
<dbReference type="GO" id="GO:0005886">
    <property type="term" value="C:plasma membrane"/>
    <property type="evidence" value="ECO:0007669"/>
    <property type="project" value="UniProtKB-SubCell"/>
</dbReference>
<dbReference type="InterPro" id="IPR005503">
    <property type="entry name" value="FliL"/>
</dbReference>
<keyword evidence="12" id="KW-0966">Cell projection</keyword>
<keyword evidence="10" id="KW-0997">Cell inner membrane</keyword>
<proteinExistence type="inferred from homology"/>
<evidence type="ECO:0000313" key="13">
    <source>
        <dbReference type="Proteomes" id="UP000184497"/>
    </source>
</evidence>
<sequence>MTNCKLMTPQPKFVLLSIFLLFSLVPAAWAEDAVQAEEETAEESGITDYIAMEPPFVTHVGSSDGKLTYLKAAVTLRASRQTTRTAVAAHMPRLRHELVMLFGEQTDTEKLTTMDGQQALREEAKSRINGVLEEQQTGEAITGVLFTEFVVQK</sequence>
<comment type="similarity">
    <text evidence="3 10">Belongs to the FliL family.</text>
</comment>
<dbReference type="Proteomes" id="UP000184497">
    <property type="component" value="Unassembled WGS sequence"/>
</dbReference>
<evidence type="ECO:0000313" key="12">
    <source>
        <dbReference type="EMBL" id="SHK04640.1"/>
    </source>
</evidence>
<feature type="signal peptide" evidence="11">
    <location>
        <begin position="1"/>
        <end position="30"/>
    </location>
</feature>
<dbReference type="Pfam" id="PF03748">
    <property type="entry name" value="FliL"/>
    <property type="match status" value="1"/>
</dbReference>
<dbReference type="PANTHER" id="PTHR35091:SF2">
    <property type="entry name" value="FLAGELLAR PROTEIN FLIL"/>
    <property type="match status" value="1"/>
</dbReference>
<keyword evidence="8" id="KW-1133">Transmembrane helix</keyword>
<keyword evidence="9 10" id="KW-0472">Membrane</keyword>
<dbReference type="PANTHER" id="PTHR35091">
    <property type="entry name" value="FLAGELLAR PROTEIN FLIL"/>
    <property type="match status" value="1"/>
</dbReference>
<evidence type="ECO:0000256" key="8">
    <source>
        <dbReference type="ARBA" id="ARBA00022989"/>
    </source>
</evidence>
<keyword evidence="13" id="KW-1185">Reference proteome</keyword>
<evidence type="ECO:0000256" key="6">
    <source>
        <dbReference type="ARBA" id="ARBA00022692"/>
    </source>
</evidence>
<feature type="chain" id="PRO_5012229397" description="Flagellar protein FliL" evidence="11">
    <location>
        <begin position="31"/>
        <end position="153"/>
    </location>
</feature>
<keyword evidence="12" id="KW-0969">Cilium</keyword>
<comment type="subcellular location">
    <subcellularLocation>
        <location evidence="10">Cell inner membrane</location>
    </subcellularLocation>
    <subcellularLocation>
        <location evidence="2">Cell membrane</location>
        <topology evidence="2">Single-pass membrane protein</topology>
    </subcellularLocation>
</comment>
<evidence type="ECO:0000256" key="9">
    <source>
        <dbReference type="ARBA" id="ARBA00023136"/>
    </source>
</evidence>
<keyword evidence="4" id="KW-1003">Cell membrane</keyword>
<protein>
    <recommendedName>
        <fullName evidence="10">Flagellar protein FliL</fullName>
    </recommendedName>
</protein>
<evidence type="ECO:0000256" key="5">
    <source>
        <dbReference type="ARBA" id="ARBA00022500"/>
    </source>
</evidence>
<keyword evidence="6" id="KW-0812">Transmembrane</keyword>
<evidence type="ECO:0000256" key="3">
    <source>
        <dbReference type="ARBA" id="ARBA00008281"/>
    </source>
</evidence>
<keyword evidence="11" id="KW-0732">Signal</keyword>
<evidence type="ECO:0000256" key="11">
    <source>
        <dbReference type="SAM" id="SignalP"/>
    </source>
</evidence>
<evidence type="ECO:0000256" key="7">
    <source>
        <dbReference type="ARBA" id="ARBA00022779"/>
    </source>
</evidence>
<dbReference type="GO" id="GO:0006935">
    <property type="term" value="P:chemotaxis"/>
    <property type="evidence" value="ECO:0007669"/>
    <property type="project" value="UniProtKB-KW"/>
</dbReference>
<keyword evidence="7 10" id="KW-0283">Flagellar rotation</keyword>
<organism evidence="12 13">
    <name type="scientific">Marinobacter antarcticus</name>
    <dbReference type="NCBI Taxonomy" id="564117"/>
    <lineage>
        <taxon>Bacteria</taxon>
        <taxon>Pseudomonadati</taxon>
        <taxon>Pseudomonadota</taxon>
        <taxon>Gammaproteobacteria</taxon>
        <taxon>Pseudomonadales</taxon>
        <taxon>Marinobacteraceae</taxon>
        <taxon>Marinobacter</taxon>
    </lineage>
</organism>
<dbReference type="AlphaFoldDB" id="A0A1M6P9S6"/>
<accession>A0A1M6P9S6</accession>
<gene>
    <name evidence="12" type="ORF">SAMN05216369_0160</name>
</gene>
<name>A0A1M6P9S6_9GAMM</name>
<reference evidence="13" key="1">
    <citation type="submission" date="2016-11" db="EMBL/GenBank/DDBJ databases">
        <authorList>
            <person name="Varghese N."/>
            <person name="Submissions S."/>
        </authorList>
    </citation>
    <scope>NUCLEOTIDE SEQUENCE [LARGE SCALE GENOMIC DNA]</scope>
    <source>
        <strain evidence="13">CGMCC 1.10835</strain>
    </source>
</reference>